<evidence type="ECO:0000256" key="1">
    <source>
        <dbReference type="SAM" id="MobiDB-lite"/>
    </source>
</evidence>
<evidence type="ECO:0008006" key="4">
    <source>
        <dbReference type="Google" id="ProtNLM"/>
    </source>
</evidence>
<accession>A0A2W4RNE4</accession>
<dbReference type="InterPro" id="IPR021693">
    <property type="entry name" value="DUF3275"/>
</dbReference>
<sequence length="198" mass="21092">MINLPGNLYIREVKGRNGGFSVGRLVTDIGEFVLRDPSLGQYGEGCYQGEFGIAEIFPASYVAGGRLVVEIRATLASLVLAAVEGPGEAEAHSAILTGQEPAATETQGVTGASKPEDGPTAATDSMKNRPTSQNEMFPPAGNPGDDEADTQLFGSLWPLGDTVKLDTSVNRSLFRRQKERIKALGYSFQASSQRWVLA</sequence>
<evidence type="ECO:0000313" key="3">
    <source>
        <dbReference type="Proteomes" id="UP000249396"/>
    </source>
</evidence>
<dbReference type="EMBL" id="QJPH01000194">
    <property type="protein sequence ID" value="PZN83059.1"/>
    <property type="molecule type" value="Genomic_DNA"/>
</dbReference>
<dbReference type="AlphaFoldDB" id="A0A2W4RNE4"/>
<feature type="region of interest" description="Disordered" evidence="1">
    <location>
        <begin position="101"/>
        <end position="146"/>
    </location>
</feature>
<dbReference type="Pfam" id="PF11679">
    <property type="entry name" value="DUF3275"/>
    <property type="match status" value="1"/>
</dbReference>
<comment type="caution">
    <text evidence="2">The sequence shown here is derived from an EMBL/GenBank/DDBJ whole genome shotgun (WGS) entry which is preliminary data.</text>
</comment>
<evidence type="ECO:0000313" key="2">
    <source>
        <dbReference type="EMBL" id="PZN83059.1"/>
    </source>
</evidence>
<dbReference type="Proteomes" id="UP000249396">
    <property type="component" value="Unassembled WGS sequence"/>
</dbReference>
<protein>
    <recommendedName>
        <fullName evidence="4">DUF3275 domain-containing protein</fullName>
    </recommendedName>
</protein>
<feature type="compositionally biased region" description="Polar residues" evidence="1">
    <location>
        <begin position="122"/>
        <end position="135"/>
    </location>
</feature>
<reference evidence="2 3" key="1">
    <citation type="journal article" date="2018" name="Aquat. Microb. Ecol.">
        <title>Gammaproteobacterial methanotrophs dominate.</title>
        <authorList>
            <person name="Rissanen A.J."/>
            <person name="Saarenheimo J."/>
            <person name="Tiirola M."/>
            <person name="Peura S."/>
            <person name="Aalto S.L."/>
            <person name="Karvinen A."/>
            <person name="Nykanen H."/>
        </authorList>
    </citation>
    <scope>NUCLEOTIDE SEQUENCE [LARGE SCALE GENOMIC DNA]</scope>
    <source>
        <strain evidence="2">AMbin10</strain>
    </source>
</reference>
<name>A0A2W4RNE4_9GAMM</name>
<organism evidence="2 3">
    <name type="scientific">Candidatus Methylumidiphilus alinenensis</name>
    <dbReference type="NCBI Taxonomy" id="2202197"/>
    <lineage>
        <taxon>Bacteria</taxon>
        <taxon>Pseudomonadati</taxon>
        <taxon>Pseudomonadota</taxon>
        <taxon>Gammaproteobacteria</taxon>
        <taxon>Methylococcales</taxon>
        <taxon>Candidatus Methylumidiphilus</taxon>
    </lineage>
</organism>
<proteinExistence type="predicted"/>
<gene>
    <name evidence="2" type="ORF">DM484_05290</name>
</gene>